<feature type="domain" description="Lethal giant larvae homologue 2" evidence="7">
    <location>
        <begin position="315"/>
        <end position="416"/>
    </location>
</feature>
<dbReference type="EMBL" id="JAPWDV010000004">
    <property type="protein sequence ID" value="KAJ6215816.1"/>
    <property type="molecule type" value="Genomic_DNA"/>
</dbReference>
<dbReference type="InterPro" id="IPR036322">
    <property type="entry name" value="WD40_repeat_dom_sf"/>
</dbReference>
<dbReference type="Pfam" id="PF00400">
    <property type="entry name" value="WD40"/>
    <property type="match status" value="1"/>
</dbReference>
<keyword evidence="3 5" id="KW-0853">WD repeat</keyword>
<evidence type="ECO:0000256" key="6">
    <source>
        <dbReference type="SAM" id="MobiDB-lite"/>
    </source>
</evidence>
<dbReference type="GO" id="GO:0006887">
    <property type="term" value="P:exocytosis"/>
    <property type="evidence" value="ECO:0007669"/>
    <property type="project" value="UniProtKB-KW"/>
</dbReference>
<dbReference type="Proteomes" id="UP001142055">
    <property type="component" value="Chromosome 4"/>
</dbReference>
<gene>
    <name evidence="8" type="ORF">RDWZM_010316</name>
</gene>
<evidence type="ECO:0000256" key="3">
    <source>
        <dbReference type="ARBA" id="ARBA00022574"/>
    </source>
</evidence>
<dbReference type="GO" id="GO:0031201">
    <property type="term" value="C:SNARE complex"/>
    <property type="evidence" value="ECO:0007669"/>
    <property type="project" value="TreeGrafter"/>
</dbReference>
<dbReference type="InterPro" id="IPR015943">
    <property type="entry name" value="WD40/YVTN_repeat-like_dom_sf"/>
</dbReference>
<dbReference type="SMART" id="SM00320">
    <property type="entry name" value="WD40"/>
    <property type="match status" value="5"/>
</dbReference>
<comment type="caution">
    <text evidence="8">The sequence shown here is derived from an EMBL/GenBank/DDBJ whole genome shotgun (WGS) entry which is preliminary data.</text>
</comment>
<evidence type="ECO:0000256" key="4">
    <source>
        <dbReference type="ARBA" id="ARBA00022737"/>
    </source>
</evidence>
<dbReference type="PROSITE" id="PS50082">
    <property type="entry name" value="WD_REPEATS_2"/>
    <property type="match status" value="1"/>
</dbReference>
<evidence type="ECO:0000259" key="7">
    <source>
        <dbReference type="Pfam" id="PF08366"/>
    </source>
</evidence>
<accession>A0A9Q0RJZ5</accession>
<organism evidence="8 9">
    <name type="scientific">Blomia tropicalis</name>
    <name type="common">Mite</name>
    <dbReference type="NCBI Taxonomy" id="40697"/>
    <lineage>
        <taxon>Eukaryota</taxon>
        <taxon>Metazoa</taxon>
        <taxon>Ecdysozoa</taxon>
        <taxon>Arthropoda</taxon>
        <taxon>Chelicerata</taxon>
        <taxon>Arachnida</taxon>
        <taxon>Acari</taxon>
        <taxon>Acariformes</taxon>
        <taxon>Sarcoptiformes</taxon>
        <taxon>Astigmata</taxon>
        <taxon>Glycyphagoidea</taxon>
        <taxon>Echimyopodidae</taxon>
        <taxon>Blomia</taxon>
    </lineage>
</organism>
<evidence type="ECO:0000313" key="9">
    <source>
        <dbReference type="Proteomes" id="UP001142055"/>
    </source>
</evidence>
<keyword evidence="4" id="KW-0677">Repeat</keyword>
<dbReference type="AlphaFoldDB" id="A0A9Q0RJZ5"/>
<keyword evidence="2" id="KW-0268">Exocytosis</keyword>
<dbReference type="GO" id="GO:0006893">
    <property type="term" value="P:Golgi to plasma membrane transport"/>
    <property type="evidence" value="ECO:0007669"/>
    <property type="project" value="TreeGrafter"/>
</dbReference>
<dbReference type="InterPro" id="IPR000664">
    <property type="entry name" value="Lethal2_giant"/>
</dbReference>
<reference evidence="8" key="1">
    <citation type="submission" date="2022-12" db="EMBL/GenBank/DDBJ databases">
        <title>Genome assemblies of Blomia tropicalis.</title>
        <authorList>
            <person name="Cui Y."/>
        </authorList>
    </citation>
    <scope>NUCLEOTIDE SEQUENCE</scope>
    <source>
        <tissue evidence="8">Adult mites</tissue>
    </source>
</reference>
<feature type="compositionally biased region" description="Polar residues" evidence="6">
    <location>
        <begin position="733"/>
        <end position="752"/>
    </location>
</feature>
<dbReference type="InterPro" id="IPR013577">
    <property type="entry name" value="LLGL2"/>
</dbReference>
<dbReference type="PRINTS" id="PR00962">
    <property type="entry name" value="LETHAL2GIANT"/>
</dbReference>
<dbReference type="GO" id="GO:0045159">
    <property type="term" value="F:myosin II binding"/>
    <property type="evidence" value="ECO:0007669"/>
    <property type="project" value="TreeGrafter"/>
</dbReference>
<evidence type="ECO:0000256" key="1">
    <source>
        <dbReference type="ARBA" id="ARBA00008070"/>
    </source>
</evidence>
<name>A0A9Q0RJZ5_BLOTA</name>
<sequence>MQINFEMPFPRIIRKDTQPTKAEKMVEPKRSEKGKKSGFFRGMLDGLRSTVGQPSTAAGVKAILDAEVEELLKPSNFTVKTVVRHGFPYQPTAIAFDPVQRLIAIGTKNGSLRILGRPGVDISVRHVTEFAVIQIAFIINEGQLITICADDSIHMWNLRSKKLEIQQTLKFTKERITYCHLSFQSKWLYLGTERGNTYVVNIDTFSLSGYVINWNKAIELSRKTHPGCIFHLSDCPIDSNKLLIGYESGSIVLWDLRNKCADFRYAYTEGIQSMSWHSEGRQFICSHNDGSISTWNVKAGTKPSTIYPHSKMIATDHRPEPCNPIPKVEWRTVRNSDAYIIFSGGMPMESNGNNSLQMLTVIHGKSTTVLEMEHDIVDFITLCDSPYEADYSDPYAIVVLLDNDLVVVDLQTPGYPCFQNPYPMDLHESPVTYCYYLANCPPDLIRAFFMVGHKQTKRSGFSEREWPINGGEWGNFAVSYPEIIITGHADGSVKFWDATGVNLQVLYRMKTAKLFEKPKLSQQSASMSNAMETFEDLFAIEYICFVPETRSLCLAGASSQVITFRFVKTETSTELNVLVVPMNYDDFDPTSQSDLEIQSGMQSLLNQPPDPQDTSAIALRVKMGHHKRIAGFQPELVCISPWIDRRTPPYRITSMTHNVHANLYALRILINEFQPNQPNDVHRLVLIPKNWIVAMLIDVDRQLPKAPIPPPRTKRRTKVNVIVKTLDTEHINSNESLTSNMTDNSSISSQNDLETKTDNDLKQSTAIMDPIDVAMERLERNQCLEKETCDNIVVSHQDHQPPTIRKDSDQSQTIGNMVGDERFRTIKRKFIDLRNDDQQSELVSPTVVGKLFSEWCLYESNIIGTNLTSDNRLLVDIIGNYWHQCRRFWSIVIDCSCFRWRRWPIDDIRFGQYRHETFTFARYTQITDDAHHSSIDDVNVLFGQYNRHVL</sequence>
<dbReference type="InterPro" id="IPR001680">
    <property type="entry name" value="WD40_rpt"/>
</dbReference>
<dbReference type="SUPFAM" id="SSF50978">
    <property type="entry name" value="WD40 repeat-like"/>
    <property type="match status" value="2"/>
</dbReference>
<proteinExistence type="inferred from homology"/>
<evidence type="ECO:0000256" key="5">
    <source>
        <dbReference type="PROSITE-ProRule" id="PRU00221"/>
    </source>
</evidence>
<evidence type="ECO:0000256" key="2">
    <source>
        <dbReference type="ARBA" id="ARBA00022483"/>
    </source>
</evidence>
<dbReference type="Pfam" id="PF08366">
    <property type="entry name" value="LLGL"/>
    <property type="match status" value="1"/>
</dbReference>
<feature type="region of interest" description="Disordered" evidence="6">
    <location>
        <begin position="19"/>
        <end position="39"/>
    </location>
</feature>
<dbReference type="GO" id="GO:0005886">
    <property type="term" value="C:plasma membrane"/>
    <property type="evidence" value="ECO:0007669"/>
    <property type="project" value="TreeGrafter"/>
</dbReference>
<feature type="region of interest" description="Disordered" evidence="6">
    <location>
        <begin position="732"/>
        <end position="758"/>
    </location>
</feature>
<feature type="repeat" description="WD" evidence="5">
    <location>
        <begin position="264"/>
        <end position="305"/>
    </location>
</feature>
<feature type="compositionally biased region" description="Basic and acidic residues" evidence="6">
    <location>
        <begin position="19"/>
        <end position="35"/>
    </location>
</feature>
<dbReference type="Gene3D" id="2.130.10.10">
    <property type="entry name" value="YVTN repeat-like/Quinoprotein amine dehydrogenase"/>
    <property type="match status" value="2"/>
</dbReference>
<evidence type="ECO:0000313" key="8">
    <source>
        <dbReference type="EMBL" id="KAJ6215816.1"/>
    </source>
</evidence>
<dbReference type="FunFam" id="2.130.10.10:FF:000521">
    <property type="entry name" value="syntaxin-binding protein 5-like isoform X1"/>
    <property type="match status" value="1"/>
</dbReference>
<protein>
    <recommendedName>
        <fullName evidence="7">Lethal giant larvae homologue 2 domain-containing protein</fullName>
    </recommendedName>
</protein>
<dbReference type="GO" id="GO:0005096">
    <property type="term" value="F:GTPase activator activity"/>
    <property type="evidence" value="ECO:0007669"/>
    <property type="project" value="TreeGrafter"/>
</dbReference>
<comment type="similarity">
    <text evidence="1">Belongs to the WD repeat L(2)GL family.</text>
</comment>
<dbReference type="GO" id="GO:0019905">
    <property type="term" value="F:syntaxin binding"/>
    <property type="evidence" value="ECO:0007669"/>
    <property type="project" value="TreeGrafter"/>
</dbReference>
<dbReference type="PANTHER" id="PTHR10241">
    <property type="entry name" value="LETHAL 2 GIANT LARVAE PROTEIN"/>
    <property type="match status" value="1"/>
</dbReference>
<keyword evidence="9" id="KW-1185">Reference proteome</keyword>
<dbReference type="PANTHER" id="PTHR10241:SF25">
    <property type="entry name" value="TOMOSYN, ISOFORM C"/>
    <property type="match status" value="1"/>
</dbReference>